<sequence length="111" mass="12296">MTYSVASAIDLLARTSFGVANRTEIAEEFQVRFNVVKTLSAYSSVPRGLVVIKESDTHHFEDQVPQLEDYLADTKDTDLKIEVIPAEADPTGHSPLTLDQMKQRVYAILAG</sequence>
<accession>A0A6J6HAL2</accession>
<evidence type="ECO:0000313" key="1">
    <source>
        <dbReference type="EMBL" id="CAB4608889.1"/>
    </source>
</evidence>
<reference evidence="1" key="1">
    <citation type="submission" date="2020-05" db="EMBL/GenBank/DDBJ databases">
        <authorList>
            <person name="Chiriac C."/>
            <person name="Salcher M."/>
            <person name="Ghai R."/>
            <person name="Kavagutti S V."/>
        </authorList>
    </citation>
    <scope>NUCLEOTIDE SEQUENCE</scope>
</reference>
<gene>
    <name evidence="1" type="ORF">UFOPK1855_00289</name>
</gene>
<protein>
    <submittedName>
        <fullName evidence="1">Unannotated protein</fullName>
    </submittedName>
</protein>
<dbReference type="AlphaFoldDB" id="A0A6J6HAL2"/>
<name>A0A6J6HAL2_9ZZZZ</name>
<proteinExistence type="predicted"/>
<dbReference type="EMBL" id="CAEZUW010000029">
    <property type="protein sequence ID" value="CAB4608889.1"/>
    <property type="molecule type" value="Genomic_DNA"/>
</dbReference>
<organism evidence="1">
    <name type="scientific">freshwater metagenome</name>
    <dbReference type="NCBI Taxonomy" id="449393"/>
    <lineage>
        <taxon>unclassified sequences</taxon>
        <taxon>metagenomes</taxon>
        <taxon>ecological metagenomes</taxon>
    </lineage>
</organism>